<dbReference type="InterPro" id="IPR001036">
    <property type="entry name" value="Acrflvin-R"/>
</dbReference>
<dbReference type="Gene3D" id="3.30.70.1320">
    <property type="entry name" value="Multidrug efflux transporter AcrB pore domain like"/>
    <property type="match status" value="1"/>
</dbReference>
<dbReference type="PANTHER" id="PTHR32063">
    <property type="match status" value="1"/>
</dbReference>
<feature type="transmembrane region" description="Helical" evidence="2">
    <location>
        <begin position="421"/>
        <end position="445"/>
    </location>
</feature>
<dbReference type="Gene3D" id="3.30.70.1440">
    <property type="entry name" value="Multidrug efflux transporter AcrB pore domain"/>
    <property type="match status" value="1"/>
</dbReference>
<feature type="transmembrane region" description="Helical" evidence="2">
    <location>
        <begin position="331"/>
        <end position="347"/>
    </location>
</feature>
<dbReference type="RefSeq" id="WP_013663199.1">
    <property type="nucleotide sequence ID" value="NC_015276.1"/>
</dbReference>
<proteinExistence type="predicted"/>
<keyword evidence="2" id="KW-0812">Transmembrane</keyword>
<dbReference type="KEGG" id="mme:Marme_4097"/>
<evidence type="ECO:0000313" key="3">
    <source>
        <dbReference type="EMBL" id="ADZ93297.1"/>
    </source>
</evidence>
<dbReference type="SUPFAM" id="SSF82693">
    <property type="entry name" value="Multidrug efflux transporter AcrB pore domain, PN1, PN2, PC1 and PC2 subdomains"/>
    <property type="match status" value="3"/>
</dbReference>
<gene>
    <name evidence="3" type="ordered locus">Marme_4097</name>
</gene>
<feature type="transmembrane region" description="Helical" evidence="2">
    <location>
        <begin position="889"/>
        <end position="911"/>
    </location>
</feature>
<dbReference type="GO" id="GO:0005886">
    <property type="term" value="C:plasma membrane"/>
    <property type="evidence" value="ECO:0007669"/>
    <property type="project" value="TreeGrafter"/>
</dbReference>
<feature type="compositionally biased region" description="Basic and acidic residues" evidence="1">
    <location>
        <begin position="1029"/>
        <end position="1040"/>
    </location>
</feature>
<dbReference type="eggNOG" id="COG0841">
    <property type="taxonomic scope" value="Bacteria"/>
</dbReference>
<sequence>MIRYFINHPTAANIIMLICIALGVVTLPQIKRETLPEINAYTVDVKVPYPGATSETVVQKVCLTLENALDGISFMEEKHCKAQQNVGVMSVKMLEQGDFKQFTDDVRDAVNTIDNFPDEVDQWTISQRGRTQNVVAVAISADMDRVALKQLAEQVKRKLLIHPDIPLVDINDFSTHQLRVSTSLETMRQYGFSLDTLGQRVAQQNIELPLGTLQTEQQDIQILLKDERRSIETLADVPVLSGEQENDVLLRQIADIRDTFDLEEKQIRFNGKPTALLQVSKNSVEDSLTVLSAVEDVLDELRKTLPESVSLTLTSDNTSIVKDRINLLIDNAWQGLLLVFVVMWVFFSFRLAFWVVMGLPVSFLASFFVMQYLGLSINMLSMVALLLALGILMDDSIVIVESVSHMLNQGLEYREAVYKGVMMVFPGVLSSFLTTLCIFIGLVFIEGNLGQILKVIPIVLISVLTVSLIEAFFILPHHLAHSLKKSENRQTSRFHTWFDTKFTALNDLSHRIIIRLVRVRYMVLGLVVASFIFSVSMLASGILQFSAFPDIDGDVLQARLLMPSGTPFAHTRDAVARIESALEETNLLLSTDESSDLVKSVTVTYGENPDYSDEGANLAMISVDLLGAELRNTSIQRFADTWRKQVGDLPHMLTLTFKEPQLGPQGRAIDIRLYGDDSELLASAARDLKHWLAGYPGVQNILDDMRPGKVEYSLSLKQGATALGISSGMIANQLRAAFQGSTMLETYRGLEDLDITVELSDESKNDFSDFDNFPIIHPETNKAIPLSALVDIEQTRGLAVINRINNQKTVSVFADVDATHNTAKAVIGELNHTWLDQFSERYPTLTYTIEGEVKNATITQTSMKRAFILGMIGVFFLLSFQFHSYVEPIIVLVAIPFTLIGVIWGHFLMGINFSMPSLMGFISLAGIVVNDSILLVQFVKSHVKKGMAVHDAAAKASYERFRAVLLTSITTIAGMTPLLFETSLQAQIIIPLATSIVFGITASTILVLFVLPCIYSILEDLGVAKPEAGHVESGHSDSHIKAGQTGIS</sequence>
<dbReference type="OrthoDB" id="5287122at2"/>
<dbReference type="SUPFAM" id="SSF82866">
    <property type="entry name" value="Multidrug efflux transporter AcrB transmembrane domain"/>
    <property type="match status" value="2"/>
</dbReference>
<dbReference type="GO" id="GO:0042910">
    <property type="term" value="F:xenobiotic transmembrane transporter activity"/>
    <property type="evidence" value="ECO:0007669"/>
    <property type="project" value="TreeGrafter"/>
</dbReference>
<protein>
    <submittedName>
        <fullName evidence="3">Acriflavin resistance protein</fullName>
    </submittedName>
</protein>
<feature type="transmembrane region" description="Helical" evidence="2">
    <location>
        <begin position="451"/>
        <end position="475"/>
    </location>
</feature>
<dbReference type="Proteomes" id="UP000001062">
    <property type="component" value="Chromosome"/>
</dbReference>
<dbReference type="PANTHER" id="PTHR32063:SF33">
    <property type="entry name" value="RND SUPERFAMILY EFFLUX PUMP PERMEASE COMPONENT"/>
    <property type="match status" value="1"/>
</dbReference>
<feature type="transmembrane region" description="Helical" evidence="2">
    <location>
        <begin position="866"/>
        <end position="882"/>
    </location>
</feature>
<evidence type="ECO:0000313" key="4">
    <source>
        <dbReference type="Proteomes" id="UP000001062"/>
    </source>
</evidence>
<feature type="transmembrane region" description="Helical" evidence="2">
    <location>
        <begin position="917"/>
        <end position="939"/>
    </location>
</feature>
<keyword evidence="2" id="KW-1133">Transmembrane helix</keyword>
<evidence type="ECO:0000256" key="2">
    <source>
        <dbReference type="SAM" id="Phobius"/>
    </source>
</evidence>
<dbReference type="PATRIC" id="fig|717774.3.peg.4241"/>
<feature type="region of interest" description="Disordered" evidence="1">
    <location>
        <begin position="1029"/>
        <end position="1048"/>
    </location>
</feature>
<keyword evidence="4" id="KW-1185">Reference proteome</keyword>
<dbReference type="Pfam" id="PF00873">
    <property type="entry name" value="ACR_tran"/>
    <property type="match status" value="1"/>
</dbReference>
<dbReference type="PRINTS" id="PR00702">
    <property type="entry name" value="ACRIFLAVINRP"/>
</dbReference>
<accession>F2K083</accession>
<dbReference type="Gene3D" id="1.20.1640.10">
    <property type="entry name" value="Multidrug efflux transporter AcrB transmembrane domain"/>
    <property type="match status" value="2"/>
</dbReference>
<dbReference type="SUPFAM" id="SSF82714">
    <property type="entry name" value="Multidrug efflux transporter AcrB TolC docking domain, DN and DC subdomains"/>
    <property type="match status" value="2"/>
</dbReference>
<dbReference type="Gene3D" id="3.30.70.1430">
    <property type="entry name" value="Multidrug efflux transporter AcrB pore domain"/>
    <property type="match status" value="2"/>
</dbReference>
<evidence type="ECO:0000256" key="1">
    <source>
        <dbReference type="SAM" id="MobiDB-lite"/>
    </source>
</evidence>
<feature type="transmembrane region" description="Helical" evidence="2">
    <location>
        <begin position="12"/>
        <end position="30"/>
    </location>
</feature>
<reference evidence="3 4" key="1">
    <citation type="journal article" date="2012" name="Stand. Genomic Sci.">
        <title>Complete genome sequence of the melanogenic marine bacterium Marinomonas mediterranea type strain (MMB-1(T)).</title>
        <authorList>
            <person name="Lucas-Elio P."/>
            <person name="Goodwin L."/>
            <person name="Woyke T."/>
            <person name="Pitluck S."/>
            <person name="Nolan M."/>
            <person name="Kyrpides N.C."/>
            <person name="Detter J.C."/>
            <person name="Copeland A."/>
            <person name="Teshima H."/>
            <person name="Bruce D."/>
            <person name="Detter C."/>
            <person name="Tapia R."/>
            <person name="Han S."/>
            <person name="Land M.L."/>
            <person name="Ivanova N."/>
            <person name="Mikhailova N."/>
            <person name="Johnston A.W."/>
            <person name="Sanchez-Amat A."/>
        </authorList>
    </citation>
    <scope>NUCLEOTIDE SEQUENCE [LARGE SCALE GENOMIC DNA]</scope>
    <source>
        <strain evidence="4">ATCC 700492 / JCM 21426 / NBRC 103028 / MMB-1</strain>
    </source>
</reference>
<organism evidence="3 4">
    <name type="scientific">Marinomonas mediterranea (strain ATCC 700492 / JCM 21426 / NBRC 103028 / MMB-1)</name>
    <dbReference type="NCBI Taxonomy" id="717774"/>
    <lineage>
        <taxon>Bacteria</taxon>
        <taxon>Pseudomonadati</taxon>
        <taxon>Pseudomonadota</taxon>
        <taxon>Gammaproteobacteria</taxon>
        <taxon>Oceanospirillales</taxon>
        <taxon>Oceanospirillaceae</taxon>
        <taxon>Marinomonas</taxon>
    </lineage>
</organism>
<feature type="transmembrane region" description="Helical" evidence="2">
    <location>
        <begin position="521"/>
        <end position="543"/>
    </location>
</feature>
<name>F2K083_MARM1</name>
<dbReference type="EMBL" id="CP002583">
    <property type="protein sequence ID" value="ADZ93297.1"/>
    <property type="molecule type" value="Genomic_DNA"/>
</dbReference>
<dbReference type="STRING" id="717774.Marme_4097"/>
<feature type="transmembrane region" description="Helical" evidence="2">
    <location>
        <begin position="986"/>
        <end position="1011"/>
    </location>
</feature>
<dbReference type="Gene3D" id="3.30.2090.10">
    <property type="entry name" value="Multidrug efflux transporter AcrB TolC docking domain, DN and DC subdomains"/>
    <property type="match status" value="2"/>
</dbReference>
<dbReference type="AlphaFoldDB" id="F2K083"/>
<feature type="transmembrane region" description="Helical" evidence="2">
    <location>
        <begin position="960"/>
        <end position="980"/>
    </location>
</feature>
<keyword evidence="2" id="KW-0472">Membrane</keyword>
<dbReference type="HOGENOM" id="CLU_002755_1_2_6"/>
<dbReference type="InterPro" id="IPR027463">
    <property type="entry name" value="AcrB_DN_DC_subdom"/>
</dbReference>